<dbReference type="RefSeq" id="WP_117351403.1">
    <property type="nucleotide sequence ID" value="NZ_CP020083.1"/>
</dbReference>
<protein>
    <recommendedName>
        <fullName evidence="4">Secreted protein</fullName>
    </recommendedName>
</protein>
<keyword evidence="1" id="KW-0732">Signal</keyword>
<evidence type="ECO:0000313" key="2">
    <source>
        <dbReference type="EMBL" id="ASR50523.1"/>
    </source>
</evidence>
<keyword evidence="3" id="KW-1185">Reference proteome</keyword>
<dbReference type="EMBL" id="CP020083">
    <property type="protein sequence ID" value="ASR50523.1"/>
    <property type="molecule type" value="Genomic_DNA"/>
</dbReference>
<proteinExistence type="predicted"/>
<evidence type="ECO:0008006" key="4">
    <source>
        <dbReference type="Google" id="ProtNLM"/>
    </source>
</evidence>
<reference evidence="2 3" key="1">
    <citation type="submission" date="2017-03" db="EMBL/GenBank/DDBJ databases">
        <title>Complete genome sequence of Blastomonas fulva degrading microcsystin LR.</title>
        <authorList>
            <person name="Lee H.-g."/>
            <person name="Jin L."/>
            <person name="oh H.-M."/>
        </authorList>
    </citation>
    <scope>NUCLEOTIDE SEQUENCE [LARGE SCALE GENOMIC DNA]</scope>
    <source>
        <strain evidence="2 3">T2</strain>
    </source>
</reference>
<organism evidence="2 3">
    <name type="scientific">Blastomonas fulva</name>
    <dbReference type="NCBI Taxonomy" id="1550728"/>
    <lineage>
        <taxon>Bacteria</taxon>
        <taxon>Pseudomonadati</taxon>
        <taxon>Pseudomonadota</taxon>
        <taxon>Alphaproteobacteria</taxon>
        <taxon>Sphingomonadales</taxon>
        <taxon>Sphingomonadaceae</taxon>
        <taxon>Blastomonas</taxon>
    </lineage>
</organism>
<feature type="signal peptide" evidence="1">
    <location>
        <begin position="1"/>
        <end position="28"/>
    </location>
</feature>
<evidence type="ECO:0000256" key="1">
    <source>
        <dbReference type="SAM" id="SignalP"/>
    </source>
</evidence>
<evidence type="ECO:0000313" key="3">
    <source>
        <dbReference type="Proteomes" id="UP000258016"/>
    </source>
</evidence>
<name>A0ABM6M3R8_9SPHN</name>
<feature type="chain" id="PRO_5046413539" description="Secreted protein" evidence="1">
    <location>
        <begin position="29"/>
        <end position="80"/>
    </location>
</feature>
<accession>A0ABM6M3R8</accession>
<dbReference type="Proteomes" id="UP000258016">
    <property type="component" value="Chromosome"/>
</dbReference>
<gene>
    <name evidence="2" type="ORF">B5J99_02770</name>
</gene>
<dbReference type="GeneID" id="303484494"/>
<sequence length="80" mass="8248">MNPLARDLRAICALLIATAMIHAPLAQADAQMIAVSNCNGGMSLLVIPQDDSAPGKGGGNDCAKACHGMCERRGKSLKRG</sequence>